<dbReference type="EMBL" id="CP042301">
    <property type="protein sequence ID" value="QDZ00392.1"/>
    <property type="molecule type" value="Genomic_DNA"/>
</dbReference>
<gene>
    <name evidence="3" type="ORF">FQ775_08380</name>
</gene>
<dbReference type="Gene3D" id="3.40.50.10180">
    <property type="entry name" value="Glycerate kinase, MOFRL-like N-terminal domain"/>
    <property type="match status" value="1"/>
</dbReference>
<dbReference type="PANTHER" id="PTHR12227">
    <property type="entry name" value="GLYCERATE KINASE"/>
    <property type="match status" value="1"/>
</dbReference>
<dbReference type="Pfam" id="PF13660">
    <property type="entry name" value="DUF4147"/>
    <property type="match status" value="1"/>
</dbReference>
<keyword evidence="3" id="KW-0418">Kinase</keyword>
<feature type="domain" description="MOFRL" evidence="1">
    <location>
        <begin position="308"/>
        <end position="412"/>
    </location>
</feature>
<dbReference type="InterPro" id="IPR038614">
    <property type="entry name" value="GK_N_sf"/>
</dbReference>
<organism evidence="3 4">
    <name type="scientific">Nitratireductor mangrovi</name>
    <dbReference type="NCBI Taxonomy" id="2599600"/>
    <lineage>
        <taxon>Bacteria</taxon>
        <taxon>Pseudomonadati</taxon>
        <taxon>Pseudomonadota</taxon>
        <taxon>Alphaproteobacteria</taxon>
        <taxon>Hyphomicrobiales</taxon>
        <taxon>Phyllobacteriaceae</taxon>
        <taxon>Nitratireductor</taxon>
    </lineage>
</organism>
<name>A0A5B8KXT7_9HYPH</name>
<keyword evidence="4" id="KW-1185">Reference proteome</keyword>
<dbReference type="GO" id="GO:0008887">
    <property type="term" value="F:glycerate kinase activity"/>
    <property type="evidence" value="ECO:0007669"/>
    <property type="project" value="InterPro"/>
</dbReference>
<accession>A0A5B8KXT7</accession>
<evidence type="ECO:0000259" key="1">
    <source>
        <dbReference type="Pfam" id="PF05161"/>
    </source>
</evidence>
<dbReference type="SUPFAM" id="SSF82544">
    <property type="entry name" value="GckA/TtuD-like"/>
    <property type="match status" value="1"/>
</dbReference>
<evidence type="ECO:0000313" key="3">
    <source>
        <dbReference type="EMBL" id="QDZ00392.1"/>
    </source>
</evidence>
<dbReference type="PANTHER" id="PTHR12227:SF0">
    <property type="entry name" value="GLYCERATE KINASE"/>
    <property type="match status" value="1"/>
</dbReference>
<dbReference type="InterPro" id="IPR007835">
    <property type="entry name" value="MOFRL"/>
</dbReference>
<reference evidence="3" key="1">
    <citation type="submission" date="2020-04" db="EMBL/GenBank/DDBJ databases">
        <title>Nitratireductor sp. nov. isolated from mangrove soil.</title>
        <authorList>
            <person name="Ye Y."/>
        </authorList>
    </citation>
    <scope>NUCLEOTIDE SEQUENCE</scope>
    <source>
        <strain evidence="3">SY7</strain>
    </source>
</reference>
<evidence type="ECO:0000259" key="2">
    <source>
        <dbReference type="Pfam" id="PF13660"/>
    </source>
</evidence>
<dbReference type="GO" id="GO:0005737">
    <property type="term" value="C:cytoplasm"/>
    <property type="evidence" value="ECO:0007669"/>
    <property type="project" value="TreeGrafter"/>
</dbReference>
<dbReference type="Pfam" id="PF05161">
    <property type="entry name" value="MOFRL"/>
    <property type="match status" value="1"/>
</dbReference>
<protein>
    <submittedName>
        <fullName evidence="3">Glycerate kinase</fullName>
    </submittedName>
</protein>
<dbReference type="Proteomes" id="UP000321389">
    <property type="component" value="Chromosome"/>
</dbReference>
<sequence length="419" mass="43510">MQEAQALYLLKRMFGAAVAAADPMRVVADRLTERASGRTVVVGAGKASARMAEAVEDAWGPCSGLVITRDGYERPLRGITLRSASHPVPDQRGHEATCEMLNILDSLGEGDLALVLISGGGSALLVQPAGNITLAEKQQVNEALLSSGAPIGEMNVVRRHLSAVKGGRLAARAYPARCHTLAISDVAGDDPVSIASGPTVGDVTTAADALRILARWKIDPPDNVLRHLRSDPSSLNPGSPELSRTSFEIIAAPSQSLEAASELARAEGARIVNLGDAIEGEAREVAKWHAAKMRAIANEAADSGRPLVIISGGECSVTRTGKGVGGPNAEFALALAIEFDGRAGIYALSGDTDGVDGGDEIAASIITPSTLQRARDIGIDPAASLADNDAHTFFARLGDQVITGPTLTNVNDFRAIIVT</sequence>
<proteinExistence type="predicted"/>
<evidence type="ECO:0000313" key="4">
    <source>
        <dbReference type="Proteomes" id="UP000321389"/>
    </source>
</evidence>
<dbReference type="InterPro" id="IPR039760">
    <property type="entry name" value="MOFRL_protein"/>
</dbReference>
<feature type="domain" description="MOFRL-associated" evidence="2">
    <location>
        <begin position="10"/>
        <end position="229"/>
    </location>
</feature>
<dbReference type="KEGG" id="niy:FQ775_08380"/>
<dbReference type="InterPro" id="IPR037035">
    <property type="entry name" value="GK-like_C_sf"/>
</dbReference>
<dbReference type="Gene3D" id="3.40.1480.10">
    <property type="entry name" value="MOFRL domain"/>
    <property type="match status" value="1"/>
</dbReference>
<dbReference type="AlphaFoldDB" id="A0A5B8KXT7"/>
<dbReference type="OrthoDB" id="9766552at2"/>
<dbReference type="InterPro" id="IPR025286">
    <property type="entry name" value="MOFRL_assoc_dom"/>
</dbReference>
<dbReference type="RefSeq" id="WP_146299040.1">
    <property type="nucleotide sequence ID" value="NZ_CP042301.2"/>
</dbReference>
<keyword evidence="3" id="KW-0808">Transferase</keyword>